<protein>
    <submittedName>
        <fullName evidence="1">Uncharacterized protein</fullName>
    </submittedName>
</protein>
<dbReference type="Proteomes" id="UP000275401">
    <property type="component" value="Unassembled WGS sequence"/>
</dbReference>
<reference evidence="1 2" key="1">
    <citation type="submission" date="2018-11" db="EMBL/GenBank/DDBJ databases">
        <title>The Potential of Streptomyces as Biocontrol Agents against the Tomato grey mould, Botrytis cinerea (Gray mold) Frontiers in Microbiology.</title>
        <authorList>
            <person name="Li D."/>
        </authorList>
    </citation>
    <scope>NUCLEOTIDE SEQUENCE [LARGE SCALE GENOMIC DNA]</scope>
    <source>
        <strain evidence="1 2">NEAU-LD23</strain>
    </source>
</reference>
<gene>
    <name evidence="1" type="ORF">EEJ42_14915</name>
</gene>
<organism evidence="1 2">
    <name type="scientific">Streptomyces botrytidirepellens</name>
    <dbReference type="NCBI Taxonomy" id="2486417"/>
    <lineage>
        <taxon>Bacteria</taxon>
        <taxon>Bacillati</taxon>
        <taxon>Actinomycetota</taxon>
        <taxon>Actinomycetes</taxon>
        <taxon>Kitasatosporales</taxon>
        <taxon>Streptomycetaceae</taxon>
        <taxon>Streptomyces</taxon>
    </lineage>
</organism>
<proteinExistence type="predicted"/>
<name>A0A3M8WCY9_9ACTN</name>
<evidence type="ECO:0000313" key="2">
    <source>
        <dbReference type="Proteomes" id="UP000275401"/>
    </source>
</evidence>
<sequence length="131" mass="14330">MPNATLAARIRNEINERPEHYDQHDWFSGDVLRPDEDLNAPVHCGTTLCVAGYAAHFTGHVLLASGSAVVPDTSRRQDIEWVAREELGLTDADAEWLFHPMRTQEEVLVALDQLAGGAAGIDTEAITSHVS</sequence>
<dbReference type="AlphaFoldDB" id="A0A3M8WCY9"/>
<comment type="caution">
    <text evidence="1">The sequence shown here is derived from an EMBL/GenBank/DDBJ whole genome shotgun (WGS) entry which is preliminary data.</text>
</comment>
<accession>A0A3M8WCY9</accession>
<dbReference type="EMBL" id="RIBZ01000190">
    <property type="protein sequence ID" value="RNG26435.1"/>
    <property type="molecule type" value="Genomic_DNA"/>
</dbReference>
<evidence type="ECO:0000313" key="1">
    <source>
        <dbReference type="EMBL" id="RNG26435.1"/>
    </source>
</evidence>
<keyword evidence="2" id="KW-1185">Reference proteome</keyword>